<sequence length="42" mass="4597">MKLFLSVFHLSDKNSGVKIENLELNPVQLPDSAGLASLRADE</sequence>
<dbReference type="KEGG" id="nfl:COO91_03850"/>
<dbReference type="AlphaFoldDB" id="A0A2K8SR72"/>
<reference evidence="1 2" key="1">
    <citation type="submission" date="2017-11" db="EMBL/GenBank/DDBJ databases">
        <title>Complete genome of a free-living desiccation-tolerant cyanobacterium and its photosynthetic adaptation to extreme terrestrial habitat.</title>
        <authorList>
            <person name="Shang J."/>
        </authorList>
    </citation>
    <scope>NUCLEOTIDE SEQUENCE [LARGE SCALE GENOMIC DNA]</scope>
    <source>
        <strain evidence="1 2">CCNUN1</strain>
    </source>
</reference>
<proteinExistence type="predicted"/>
<gene>
    <name evidence="1" type="ORF">COO91_03850</name>
</gene>
<keyword evidence="2" id="KW-1185">Reference proteome</keyword>
<accession>A0A2K8SR72</accession>
<dbReference type="EMBL" id="CP024785">
    <property type="protein sequence ID" value="AUB37898.1"/>
    <property type="molecule type" value="Genomic_DNA"/>
</dbReference>
<evidence type="ECO:0000313" key="2">
    <source>
        <dbReference type="Proteomes" id="UP000232003"/>
    </source>
</evidence>
<protein>
    <submittedName>
        <fullName evidence="1">Uncharacterized protein</fullName>
    </submittedName>
</protein>
<organism evidence="1 2">
    <name type="scientific">Nostoc flagelliforme CCNUN1</name>
    <dbReference type="NCBI Taxonomy" id="2038116"/>
    <lineage>
        <taxon>Bacteria</taxon>
        <taxon>Bacillati</taxon>
        <taxon>Cyanobacteriota</taxon>
        <taxon>Cyanophyceae</taxon>
        <taxon>Nostocales</taxon>
        <taxon>Nostocaceae</taxon>
        <taxon>Nostoc</taxon>
    </lineage>
</organism>
<dbReference type="Proteomes" id="UP000232003">
    <property type="component" value="Chromosome"/>
</dbReference>
<evidence type="ECO:0000313" key="1">
    <source>
        <dbReference type="EMBL" id="AUB37898.1"/>
    </source>
</evidence>
<name>A0A2K8SR72_9NOSO</name>